<dbReference type="Pfam" id="PF07396">
    <property type="entry name" value="Porin_O_P"/>
    <property type="match status" value="1"/>
</dbReference>
<dbReference type="InterPro" id="IPR023614">
    <property type="entry name" value="Porin_dom_sf"/>
</dbReference>
<proteinExistence type="predicted"/>
<reference evidence="1 2" key="1">
    <citation type="submission" date="2015-04" db="EMBL/GenBank/DDBJ databases">
        <title>Whole genome shotgun sequence of Flavihumibacter petaseus NBRC 106054.</title>
        <authorList>
            <person name="Miyazawa S."/>
            <person name="Hosoyama A."/>
            <person name="Hashimoto M."/>
            <person name="Noguchi M."/>
            <person name="Tsuchikane K."/>
            <person name="Ohji S."/>
            <person name="Yamazoe A."/>
            <person name="Ichikawa N."/>
            <person name="Kimura A."/>
            <person name="Fujita N."/>
        </authorList>
    </citation>
    <scope>NUCLEOTIDE SEQUENCE [LARGE SCALE GENOMIC DNA]</scope>
    <source>
        <strain evidence="1 2">NBRC 106054</strain>
    </source>
</reference>
<protein>
    <recommendedName>
        <fullName evidence="3">Porin</fullName>
    </recommendedName>
</protein>
<name>A0A0E9N6J3_9BACT</name>
<dbReference type="Proteomes" id="UP000033121">
    <property type="component" value="Unassembled WGS sequence"/>
</dbReference>
<sequence>MTIAVQLNYSCSFGQDSTKIRSLPDGTEGERLEVIDSSTIHKKPWNMLDGKFSTLKFGVAFLFEYAGFSPDETVKEQMKQAKVELNSGFDVRDFRFLLSGQIKSKREITWKAGLMYDGSLKSWFVRESGIMIAFPEIRSHVFVGRTKEGFSLSKVMSGYAVEMMERHMASDPIPILADGIKWMGFLPKSGFFWNLGIFADWLSKGQSFSTDRWQLASRIGWMPVHSPKTNLHLAANIRFGHPLNDTIRLKSRPESNPAPFFIDTGKFPAEQSTYFGGEAYYSSGPLQIGTEIFWHKFNSPTTNDPLFHGGEIMVSYFFTGESRPYSTDAGNIYGYVPVKKSVFKGGKGVWEAVIRYSSFDLDAGTIKGGRFWKITPMVNWYLADFLRFELAYGYGVLNRFNMQGGTHFLQSRLQFLIR</sequence>
<gene>
    <name evidence="1" type="ORF">FPE01S_05_01290</name>
</gene>
<dbReference type="STRING" id="1220578.FPE01S_05_01290"/>
<evidence type="ECO:0000313" key="2">
    <source>
        <dbReference type="Proteomes" id="UP000033121"/>
    </source>
</evidence>
<comment type="caution">
    <text evidence="1">The sequence shown here is derived from an EMBL/GenBank/DDBJ whole genome shotgun (WGS) entry which is preliminary data.</text>
</comment>
<keyword evidence="2" id="KW-1185">Reference proteome</keyword>
<dbReference type="Gene3D" id="2.40.160.10">
    <property type="entry name" value="Porin"/>
    <property type="match status" value="1"/>
</dbReference>
<evidence type="ECO:0000313" key="1">
    <source>
        <dbReference type="EMBL" id="GAO45434.1"/>
    </source>
</evidence>
<dbReference type="AlphaFoldDB" id="A0A0E9N6J3"/>
<organism evidence="1 2">
    <name type="scientific">Flavihumibacter petaseus NBRC 106054</name>
    <dbReference type="NCBI Taxonomy" id="1220578"/>
    <lineage>
        <taxon>Bacteria</taxon>
        <taxon>Pseudomonadati</taxon>
        <taxon>Bacteroidota</taxon>
        <taxon>Chitinophagia</taxon>
        <taxon>Chitinophagales</taxon>
        <taxon>Chitinophagaceae</taxon>
        <taxon>Flavihumibacter</taxon>
    </lineage>
</organism>
<evidence type="ECO:0008006" key="3">
    <source>
        <dbReference type="Google" id="ProtNLM"/>
    </source>
</evidence>
<dbReference type="EMBL" id="BBWV01000005">
    <property type="protein sequence ID" value="GAO45434.1"/>
    <property type="molecule type" value="Genomic_DNA"/>
</dbReference>
<accession>A0A0E9N6J3</accession>
<dbReference type="InterPro" id="IPR010870">
    <property type="entry name" value="Porin_O/P"/>
</dbReference>